<proteinExistence type="predicted"/>
<keyword evidence="3" id="KW-1185">Reference proteome</keyword>
<dbReference type="Proteomes" id="UP000243459">
    <property type="component" value="Chromosome 4"/>
</dbReference>
<sequence length="94" mass="10187">MGDLFLPKKQQADTSLELLAAQRLTLPSASTHSSYEGTIKTNPMQLAHTALSVTLDSACSTSTPMKDDVEEWRHEPSSGSGHGRLHGQHGRFAQ</sequence>
<dbReference type="AlphaFoldDB" id="A0A5P1F7U5"/>
<gene>
    <name evidence="2" type="ORF">A4U43_C04F35650</name>
</gene>
<feature type="region of interest" description="Disordered" evidence="1">
    <location>
        <begin position="59"/>
        <end position="94"/>
    </location>
</feature>
<accession>A0A5P1F7U5</accession>
<feature type="compositionally biased region" description="Basic and acidic residues" evidence="1">
    <location>
        <begin position="65"/>
        <end position="76"/>
    </location>
</feature>
<dbReference type="EMBL" id="CM007384">
    <property type="protein sequence ID" value="ONK73813.1"/>
    <property type="molecule type" value="Genomic_DNA"/>
</dbReference>
<feature type="compositionally biased region" description="Basic residues" evidence="1">
    <location>
        <begin position="83"/>
        <end position="94"/>
    </location>
</feature>
<dbReference type="Gramene" id="ONK73813">
    <property type="protein sequence ID" value="ONK73813"/>
    <property type="gene ID" value="A4U43_C04F35650"/>
</dbReference>
<evidence type="ECO:0000313" key="2">
    <source>
        <dbReference type="EMBL" id="ONK73813.1"/>
    </source>
</evidence>
<evidence type="ECO:0000256" key="1">
    <source>
        <dbReference type="SAM" id="MobiDB-lite"/>
    </source>
</evidence>
<organism evidence="2 3">
    <name type="scientific">Asparagus officinalis</name>
    <name type="common">Garden asparagus</name>
    <dbReference type="NCBI Taxonomy" id="4686"/>
    <lineage>
        <taxon>Eukaryota</taxon>
        <taxon>Viridiplantae</taxon>
        <taxon>Streptophyta</taxon>
        <taxon>Embryophyta</taxon>
        <taxon>Tracheophyta</taxon>
        <taxon>Spermatophyta</taxon>
        <taxon>Magnoliopsida</taxon>
        <taxon>Liliopsida</taxon>
        <taxon>Asparagales</taxon>
        <taxon>Asparagaceae</taxon>
        <taxon>Asparagoideae</taxon>
        <taxon>Asparagus</taxon>
    </lineage>
</organism>
<name>A0A5P1F7U5_ASPOF</name>
<evidence type="ECO:0000313" key="3">
    <source>
        <dbReference type="Proteomes" id="UP000243459"/>
    </source>
</evidence>
<reference evidence="3" key="1">
    <citation type="journal article" date="2017" name="Nat. Commun.">
        <title>The asparagus genome sheds light on the origin and evolution of a young Y chromosome.</title>
        <authorList>
            <person name="Harkess A."/>
            <person name="Zhou J."/>
            <person name="Xu C."/>
            <person name="Bowers J.E."/>
            <person name="Van der Hulst R."/>
            <person name="Ayyampalayam S."/>
            <person name="Mercati F."/>
            <person name="Riccardi P."/>
            <person name="McKain M.R."/>
            <person name="Kakrana A."/>
            <person name="Tang H."/>
            <person name="Ray J."/>
            <person name="Groenendijk J."/>
            <person name="Arikit S."/>
            <person name="Mathioni S.M."/>
            <person name="Nakano M."/>
            <person name="Shan H."/>
            <person name="Telgmann-Rauber A."/>
            <person name="Kanno A."/>
            <person name="Yue Z."/>
            <person name="Chen H."/>
            <person name="Li W."/>
            <person name="Chen Y."/>
            <person name="Xu X."/>
            <person name="Zhang Y."/>
            <person name="Luo S."/>
            <person name="Chen H."/>
            <person name="Gao J."/>
            <person name="Mao Z."/>
            <person name="Pires J.C."/>
            <person name="Luo M."/>
            <person name="Kudrna D."/>
            <person name="Wing R.A."/>
            <person name="Meyers B.C."/>
            <person name="Yi K."/>
            <person name="Kong H."/>
            <person name="Lavrijsen P."/>
            <person name="Sunseri F."/>
            <person name="Falavigna A."/>
            <person name="Ye Y."/>
            <person name="Leebens-Mack J.H."/>
            <person name="Chen G."/>
        </authorList>
    </citation>
    <scope>NUCLEOTIDE SEQUENCE [LARGE SCALE GENOMIC DNA]</scope>
    <source>
        <strain evidence="3">cv. DH0086</strain>
    </source>
</reference>
<protein>
    <submittedName>
        <fullName evidence="2">Uncharacterized protein</fullName>
    </submittedName>
</protein>